<evidence type="ECO:0000313" key="3">
    <source>
        <dbReference type="EMBL" id="KIC55920.1"/>
    </source>
</evidence>
<dbReference type="AlphaFoldDB" id="A0A0B4CUY3"/>
<sequence length="83" mass="9070">MIPADEWPEVAFFAARVAAERKARGWTQHQAAQETGLSQPYISQVEMARQNPSLMVMAQFARAFGLPLSALVPDRVIKNGAGS</sequence>
<dbReference type="GO" id="GO:0003700">
    <property type="term" value="F:DNA-binding transcription factor activity"/>
    <property type="evidence" value="ECO:0007669"/>
    <property type="project" value="TreeGrafter"/>
</dbReference>
<dbReference type="InterPro" id="IPR010982">
    <property type="entry name" value="Lambda_DNA-bd_dom_sf"/>
</dbReference>
<evidence type="ECO:0000313" key="4">
    <source>
        <dbReference type="Proteomes" id="UP000031166"/>
    </source>
</evidence>
<dbReference type="STRING" id="172043.RM53_14285"/>
<dbReference type="InterPro" id="IPR001387">
    <property type="entry name" value="Cro/C1-type_HTH"/>
</dbReference>
<dbReference type="SMART" id="SM00530">
    <property type="entry name" value="HTH_XRE"/>
    <property type="match status" value="1"/>
</dbReference>
<dbReference type="PANTHER" id="PTHR46797:SF1">
    <property type="entry name" value="METHYLPHOSPHONATE SYNTHASE"/>
    <property type="match status" value="1"/>
</dbReference>
<dbReference type="SUPFAM" id="SSF47413">
    <property type="entry name" value="lambda repressor-like DNA-binding domains"/>
    <property type="match status" value="1"/>
</dbReference>
<evidence type="ECO:0000259" key="2">
    <source>
        <dbReference type="PROSITE" id="PS50943"/>
    </source>
</evidence>
<dbReference type="InterPro" id="IPR050807">
    <property type="entry name" value="TransReg_Diox_bact_type"/>
</dbReference>
<gene>
    <name evidence="3" type="ORF">RM53_14285</name>
</gene>
<keyword evidence="1" id="KW-0238">DNA-binding</keyword>
<dbReference type="GO" id="GO:0005829">
    <property type="term" value="C:cytosol"/>
    <property type="evidence" value="ECO:0007669"/>
    <property type="project" value="TreeGrafter"/>
</dbReference>
<organism evidence="3 4">
    <name type="scientific">Brevundimonas nasdae</name>
    <dbReference type="NCBI Taxonomy" id="172043"/>
    <lineage>
        <taxon>Bacteria</taxon>
        <taxon>Pseudomonadati</taxon>
        <taxon>Pseudomonadota</taxon>
        <taxon>Alphaproteobacteria</taxon>
        <taxon>Caulobacterales</taxon>
        <taxon>Caulobacteraceae</taxon>
        <taxon>Brevundimonas</taxon>
    </lineage>
</organism>
<protein>
    <recommendedName>
        <fullName evidence="2">HTH cro/C1-type domain-containing protein</fullName>
    </recommendedName>
</protein>
<accession>A0A0B4CUY3</accession>
<name>A0A0B4CUY3_9CAUL</name>
<dbReference type="Pfam" id="PF01381">
    <property type="entry name" value="HTH_3"/>
    <property type="match status" value="1"/>
</dbReference>
<dbReference type="PANTHER" id="PTHR46797">
    <property type="entry name" value="HTH-TYPE TRANSCRIPTIONAL REGULATOR"/>
    <property type="match status" value="1"/>
</dbReference>
<dbReference type="PROSITE" id="PS50943">
    <property type="entry name" value="HTH_CROC1"/>
    <property type="match status" value="1"/>
</dbReference>
<dbReference type="Proteomes" id="UP000031166">
    <property type="component" value="Unassembled WGS sequence"/>
</dbReference>
<proteinExistence type="predicted"/>
<dbReference type="CDD" id="cd00093">
    <property type="entry name" value="HTH_XRE"/>
    <property type="match status" value="1"/>
</dbReference>
<evidence type="ECO:0000256" key="1">
    <source>
        <dbReference type="ARBA" id="ARBA00023125"/>
    </source>
</evidence>
<dbReference type="Gene3D" id="1.10.260.40">
    <property type="entry name" value="lambda repressor-like DNA-binding domains"/>
    <property type="match status" value="1"/>
</dbReference>
<feature type="domain" description="HTH cro/C1-type" evidence="2">
    <location>
        <begin position="17"/>
        <end position="71"/>
    </location>
</feature>
<dbReference type="EMBL" id="JWSY01000028">
    <property type="protein sequence ID" value="KIC55920.1"/>
    <property type="molecule type" value="Genomic_DNA"/>
</dbReference>
<comment type="caution">
    <text evidence="3">The sequence shown here is derived from an EMBL/GenBank/DDBJ whole genome shotgun (WGS) entry which is preliminary data.</text>
</comment>
<reference evidence="3 4" key="1">
    <citation type="submission" date="2014-12" db="EMBL/GenBank/DDBJ databases">
        <title>Genome sequencing of Brevundimonas nasdae TPW30.</title>
        <authorList>
            <person name="Tan P.W."/>
            <person name="Chan K.-G."/>
        </authorList>
    </citation>
    <scope>NUCLEOTIDE SEQUENCE [LARGE SCALE GENOMIC DNA]</scope>
    <source>
        <strain evidence="3 4">TPW30</strain>
    </source>
</reference>
<dbReference type="GO" id="GO:0003677">
    <property type="term" value="F:DNA binding"/>
    <property type="evidence" value="ECO:0007669"/>
    <property type="project" value="UniProtKB-KW"/>
</dbReference>